<comment type="caution">
    <text evidence="1">The sequence shown here is derived from an EMBL/GenBank/DDBJ whole genome shotgun (WGS) entry which is preliminary data.</text>
</comment>
<dbReference type="Proteomes" id="UP000035720">
    <property type="component" value="Unassembled WGS sequence"/>
</dbReference>
<protein>
    <submittedName>
        <fullName evidence="1">Uncharacterized protein</fullName>
    </submittedName>
</protein>
<sequence>MGQIGHFSGGFWDEPFPQPRLGEAGFRFLVDSPLDRSAAGAPYLSAADEGAGSLTVERGEAP</sequence>
<reference evidence="1 2" key="1">
    <citation type="journal article" date="2013" name="ISME J.">
        <title>A metabolic model for members of the genus Tetrasphaera involved in enhanced biological phosphorus removal.</title>
        <authorList>
            <person name="Kristiansen R."/>
            <person name="Nguyen H.T.T."/>
            <person name="Saunders A.M."/>
            <person name="Nielsen J.L."/>
            <person name="Wimmer R."/>
            <person name="Le V.Q."/>
            <person name="McIlroy S.J."/>
            <person name="Petrovski S."/>
            <person name="Seviour R.J."/>
            <person name="Calteau A."/>
            <person name="Nielsen K.L."/>
            <person name="Nielsen P.H."/>
        </authorList>
    </citation>
    <scope>NUCLEOTIDE SEQUENCE [LARGE SCALE GENOMIC DNA]</scope>
    <source>
        <strain evidence="1 2">Ben 74</strain>
    </source>
</reference>
<evidence type="ECO:0000313" key="2">
    <source>
        <dbReference type="Proteomes" id="UP000035720"/>
    </source>
</evidence>
<gene>
    <name evidence="1" type="ORF">BN13_1250023</name>
</gene>
<dbReference type="EMBL" id="CAJC01000030">
    <property type="protein sequence ID" value="CCI51832.1"/>
    <property type="molecule type" value="Genomic_DNA"/>
</dbReference>
<dbReference type="AlphaFoldDB" id="A0A077MAM7"/>
<accession>A0A077MAM7</accession>
<proteinExistence type="predicted"/>
<name>A0A077MAM7_9MICO</name>
<organism evidence="1 2">
    <name type="scientific">Nostocoides jenkinsii Ben 74</name>
    <dbReference type="NCBI Taxonomy" id="1193518"/>
    <lineage>
        <taxon>Bacteria</taxon>
        <taxon>Bacillati</taxon>
        <taxon>Actinomycetota</taxon>
        <taxon>Actinomycetes</taxon>
        <taxon>Micrococcales</taxon>
        <taxon>Intrasporangiaceae</taxon>
        <taxon>Nostocoides</taxon>
    </lineage>
</organism>
<evidence type="ECO:0000313" key="1">
    <source>
        <dbReference type="EMBL" id="CCI51832.1"/>
    </source>
</evidence>
<keyword evidence="2" id="KW-1185">Reference proteome</keyword>